<feature type="domain" description="Dipeptidylpeptidase IV N-terminal" evidence="3">
    <location>
        <begin position="106"/>
        <end position="462"/>
    </location>
</feature>
<feature type="signal peptide" evidence="1">
    <location>
        <begin position="1"/>
        <end position="22"/>
    </location>
</feature>
<evidence type="ECO:0000313" key="5">
    <source>
        <dbReference type="Proteomes" id="UP001197770"/>
    </source>
</evidence>
<protein>
    <submittedName>
        <fullName evidence="4">S9 family peptidase</fullName>
    </submittedName>
</protein>
<dbReference type="Pfam" id="PF00326">
    <property type="entry name" value="Peptidase_S9"/>
    <property type="match status" value="1"/>
</dbReference>
<dbReference type="RefSeq" id="WP_228231584.1">
    <property type="nucleotide sequence ID" value="NZ_JAJGMW010000032.1"/>
</dbReference>
<dbReference type="PANTHER" id="PTHR11731">
    <property type="entry name" value="PROTEASE FAMILY S9B,C DIPEPTIDYL-PEPTIDASE IV-RELATED"/>
    <property type="match status" value="1"/>
</dbReference>
<dbReference type="InterPro" id="IPR029058">
    <property type="entry name" value="AB_hydrolase_fold"/>
</dbReference>
<dbReference type="Pfam" id="PF00930">
    <property type="entry name" value="DPPIV_N"/>
    <property type="match status" value="1"/>
</dbReference>
<dbReference type="Proteomes" id="UP001197770">
    <property type="component" value="Unassembled WGS sequence"/>
</dbReference>
<dbReference type="SUPFAM" id="SSF53474">
    <property type="entry name" value="alpha/beta-Hydrolases"/>
    <property type="match status" value="1"/>
</dbReference>
<reference evidence="4 5" key="1">
    <citation type="submission" date="2021-11" db="EMBL/GenBank/DDBJ databases">
        <title>Seasonal and diel survey of microbial diversity of the Tyrrhenian coast.</title>
        <authorList>
            <person name="Gattoni G."/>
            <person name="Corral P."/>
        </authorList>
    </citation>
    <scope>NUCLEOTIDE SEQUENCE [LARGE SCALE GENOMIC DNA]</scope>
    <source>
        <strain evidence="4 5">Mr9</strain>
    </source>
</reference>
<keyword evidence="1" id="KW-0732">Signal</keyword>
<dbReference type="InterPro" id="IPR001375">
    <property type="entry name" value="Peptidase_S9_cat"/>
</dbReference>
<feature type="domain" description="Peptidase S9 prolyl oligopeptidase catalytic" evidence="2">
    <location>
        <begin position="552"/>
        <end position="747"/>
    </location>
</feature>
<evidence type="ECO:0000259" key="2">
    <source>
        <dbReference type="Pfam" id="PF00326"/>
    </source>
</evidence>
<dbReference type="Gene3D" id="3.40.50.1820">
    <property type="entry name" value="alpha/beta hydrolase"/>
    <property type="match status" value="1"/>
</dbReference>
<name>A0ABS8GX89_9FLAO</name>
<feature type="chain" id="PRO_5046938440" evidence="1">
    <location>
        <begin position="23"/>
        <end position="750"/>
    </location>
</feature>
<organism evidence="4 5">
    <name type="scientific">Leeuwenhoekiella parthenopeia</name>
    <dbReference type="NCBI Taxonomy" id="2890320"/>
    <lineage>
        <taxon>Bacteria</taxon>
        <taxon>Pseudomonadati</taxon>
        <taxon>Bacteroidota</taxon>
        <taxon>Flavobacteriia</taxon>
        <taxon>Flavobacteriales</taxon>
        <taxon>Flavobacteriaceae</taxon>
        <taxon>Leeuwenhoekiella</taxon>
    </lineage>
</organism>
<dbReference type="InterPro" id="IPR050278">
    <property type="entry name" value="Serine_Prot_S9B/DPPIV"/>
</dbReference>
<evidence type="ECO:0000313" key="4">
    <source>
        <dbReference type="EMBL" id="MCC4214524.1"/>
    </source>
</evidence>
<comment type="caution">
    <text evidence="4">The sequence shown here is derived from an EMBL/GenBank/DDBJ whole genome shotgun (WGS) entry which is preliminary data.</text>
</comment>
<dbReference type="Gene3D" id="2.140.10.30">
    <property type="entry name" value="Dipeptidylpeptidase IV, N-terminal domain"/>
    <property type="match status" value="1"/>
</dbReference>
<accession>A0ABS8GX89</accession>
<evidence type="ECO:0000256" key="1">
    <source>
        <dbReference type="SAM" id="SignalP"/>
    </source>
</evidence>
<gene>
    <name evidence="4" type="ORF">LLW17_17500</name>
</gene>
<dbReference type="InterPro" id="IPR002469">
    <property type="entry name" value="Peptidase_S9B_N"/>
</dbReference>
<dbReference type="PANTHER" id="PTHR11731:SF193">
    <property type="entry name" value="DIPEPTIDYL PEPTIDASE 9"/>
    <property type="match status" value="1"/>
</dbReference>
<evidence type="ECO:0000259" key="3">
    <source>
        <dbReference type="Pfam" id="PF00930"/>
    </source>
</evidence>
<dbReference type="EMBL" id="JAJGMW010000032">
    <property type="protein sequence ID" value="MCC4214524.1"/>
    <property type="molecule type" value="Genomic_DNA"/>
</dbReference>
<sequence>MRNFKNLFILFILVSAGLAVNAQETDPAKLTLDRIYNSGEFNADRARSISWINEGDAFVTIENENGNDQLIKYESKSNERSVFLSANALTPEGANQALNVADFSLSNDESKVLIFTNTSRVWRSNTKGDYWVYDFDTQKLKQLGTQLPASSLMFAKFSDSNEHVAYVSGFNLYEENFNTGNVTQLTQDGNGDIINGTFDWVYEEEFGARDGFRWSPDGEHIAYWQLDASEIGTFYMINTTDSVYSKPIPLQYPKAGYDPSSAKVGIVNTETKETSWIPVPGDPVQHYIPAIQWIDADLLLIQQLNRKQNTLKIYTFKPSTQSIKNVYTETEDTWVDLQYPDVSANQWGQNDLLLTEDKDAFLRMTENDAWRHIYKVDLKTGKKTVLTPGDYDVAAFYTANAKKVFFSASPEDPAQRYLFEASLSGKGKPKRLTPAEYEGINTYQIAPNGAFAIHNHTDANTPTTTRLISLPDHKTIKVLVANTALKEKLARLDLPETDFFQVETEDGIVVEGRITKPTNFDPAQKYPVLFHVYGEPWGQMATDNFIGMYNIFLAQNGFVIINLDNRGTPSLKGSDWRKSIYRKVGVVNSRDQAMATKKLLNDWSFLDADRVSVWGWSGGGSMTLNLMFRYPEIYKTGMSVAPVANQLFYDNVYQERYMGLPQENKEDFVEGSPATYAKNLEGNLLIVHGTGDDNVHYQNMEFLVNELIANNKQFTMMAYPNRSHGIYEGANTRRHLYTLLTNYLFEHNQK</sequence>
<dbReference type="SUPFAM" id="SSF82171">
    <property type="entry name" value="DPP6 N-terminal domain-like"/>
    <property type="match status" value="1"/>
</dbReference>
<keyword evidence="5" id="KW-1185">Reference proteome</keyword>
<proteinExistence type="predicted"/>